<dbReference type="Proteomes" id="UP001209737">
    <property type="component" value="Unassembled WGS sequence"/>
</dbReference>
<dbReference type="RefSeq" id="WP_265375965.1">
    <property type="nucleotide sequence ID" value="NZ_JAMQPV010000002.1"/>
</dbReference>
<proteinExistence type="predicted"/>
<dbReference type="EMBL" id="JAMQPV010000002">
    <property type="protein sequence ID" value="MCW7463124.1"/>
    <property type="molecule type" value="Genomic_DNA"/>
</dbReference>
<evidence type="ECO:0000313" key="2">
    <source>
        <dbReference type="Proteomes" id="UP001209737"/>
    </source>
</evidence>
<comment type="caution">
    <text evidence="1">The sequence shown here is derived from an EMBL/GenBank/DDBJ whole genome shotgun (WGS) entry which is preliminary data.</text>
</comment>
<name>A0ABT3LZG5_9LEPT</name>
<protein>
    <submittedName>
        <fullName evidence="1">Uncharacterized protein</fullName>
    </submittedName>
</protein>
<gene>
    <name evidence="1" type="ORF">ND812_13570</name>
</gene>
<accession>A0ABT3LZG5</accession>
<keyword evidence="2" id="KW-1185">Reference proteome</keyword>
<evidence type="ECO:0000313" key="1">
    <source>
        <dbReference type="EMBL" id="MCW7463124.1"/>
    </source>
</evidence>
<sequence>MNIEEEFYVEIIILWDELTNILAEPISLDSKNNYLIRKSTDLAISLNHFTEKKNIRNLLKQSYNQVTDMINDVCDMKKHGELRNKKRENKLESISIFEVNENEQFSFHRNSILVNHTSFGQHDLIEVMQKYIFNIITELKLNILWEPVINTAEADFKTTATLYKENSFNANQNSVRLLFIKLNERKEFIPFEPKNINFHILERK</sequence>
<organism evidence="1 2">
    <name type="scientific">Leptospira limi</name>
    <dbReference type="NCBI Taxonomy" id="2950023"/>
    <lineage>
        <taxon>Bacteria</taxon>
        <taxon>Pseudomonadati</taxon>
        <taxon>Spirochaetota</taxon>
        <taxon>Spirochaetia</taxon>
        <taxon>Leptospirales</taxon>
        <taxon>Leptospiraceae</taxon>
        <taxon>Leptospira</taxon>
    </lineage>
</organism>
<reference evidence="1 2" key="1">
    <citation type="submission" date="2022-06" db="EMBL/GenBank/DDBJ databases">
        <title>Leptospira isolates from biofilms formed at urban environments.</title>
        <authorList>
            <person name="Ribeiro P.S."/>
            <person name="Sousa T."/>
            <person name="Carvalho N."/>
            <person name="Aburjaile F."/>
            <person name="Neves F."/>
            <person name="Oliveira D."/>
            <person name="Blanco L."/>
            <person name="Lima J."/>
            <person name="Costa F."/>
            <person name="Brenig B."/>
            <person name="Soares S."/>
            <person name="Ramos R."/>
            <person name="Goes-Neto A."/>
            <person name="Matiuzzi M."/>
            <person name="Azevedo V."/>
            <person name="Ristow P."/>
        </authorList>
    </citation>
    <scope>NUCLEOTIDE SEQUENCE [LARGE SCALE GENOMIC DNA]</scope>
    <source>
        <strain evidence="1 2">VSF25</strain>
    </source>
</reference>